<dbReference type="EMBL" id="CABVLZ010000002">
    <property type="protein sequence ID" value="VVU94697.1"/>
    <property type="molecule type" value="Genomic_DNA"/>
</dbReference>
<feature type="transmembrane region" description="Helical" evidence="1">
    <location>
        <begin position="82"/>
        <end position="102"/>
    </location>
</feature>
<proteinExistence type="predicted"/>
<feature type="transmembrane region" description="Helical" evidence="1">
    <location>
        <begin position="12"/>
        <end position="31"/>
    </location>
</feature>
<keyword evidence="1" id="KW-0472">Membrane</keyword>
<dbReference type="AlphaFoldDB" id="A0A5E8CI01"/>
<sequence>MLVYYGSSEGFKYIVFMIWMTILCYSDVFFLERLKNDNQITTDKYNNKISVLQLLIMFFILLEILFKWKISSIITSFAGGKSYLLNIFVMFCFIIPIFMTYDLKNKNQTEFLKIYHYINLAIKALVIILAVLPKTQKGLIIKFFKSGYYNLNNYKFSKEKC</sequence>
<keyword evidence="1" id="KW-0812">Transmembrane</keyword>
<protein>
    <submittedName>
        <fullName evidence="2">Uncharacterized protein</fullName>
    </submittedName>
</protein>
<gene>
    <name evidence="2" type="ORF">CPAV1605_422</name>
</gene>
<name>A0A5E8CI01_9ZZZZ</name>
<evidence type="ECO:0000256" key="1">
    <source>
        <dbReference type="SAM" id="Phobius"/>
    </source>
</evidence>
<evidence type="ECO:0000313" key="2">
    <source>
        <dbReference type="EMBL" id="VVU94697.1"/>
    </source>
</evidence>
<organism evidence="2">
    <name type="scientific">seawater metagenome</name>
    <dbReference type="NCBI Taxonomy" id="1561972"/>
    <lineage>
        <taxon>unclassified sequences</taxon>
        <taxon>metagenomes</taxon>
        <taxon>ecological metagenomes</taxon>
    </lineage>
</organism>
<accession>A0A5E8CI01</accession>
<feature type="transmembrane region" description="Helical" evidence="1">
    <location>
        <begin position="114"/>
        <end position="132"/>
    </location>
</feature>
<feature type="transmembrane region" description="Helical" evidence="1">
    <location>
        <begin position="51"/>
        <end position="70"/>
    </location>
</feature>
<keyword evidence="1" id="KW-1133">Transmembrane helix</keyword>
<reference evidence="2" key="1">
    <citation type="submission" date="2019-09" db="EMBL/GenBank/DDBJ databases">
        <authorList>
            <person name="Needham M D."/>
        </authorList>
    </citation>
    <scope>NUCLEOTIDE SEQUENCE</scope>
</reference>